<feature type="binding site" evidence="9">
    <location>
        <position position="12"/>
    </location>
    <ligand>
        <name>3-phosphoshikimate</name>
        <dbReference type="ChEBI" id="CHEBI:145989"/>
    </ligand>
</feature>
<feature type="binding site" evidence="9">
    <location>
        <position position="330"/>
    </location>
    <ligand>
        <name>phosphoenolpyruvate</name>
        <dbReference type="ChEBI" id="CHEBI:58702"/>
    </ligand>
</feature>
<keyword evidence="4 9" id="KW-0963">Cytoplasm</keyword>
<evidence type="ECO:0000256" key="4">
    <source>
        <dbReference type="ARBA" id="ARBA00022490"/>
    </source>
</evidence>
<keyword evidence="7 9" id="KW-0057">Aromatic amino acid biosynthesis</keyword>
<dbReference type="PROSITE" id="PS00885">
    <property type="entry name" value="EPSP_SYNTHASE_2"/>
    <property type="match status" value="1"/>
</dbReference>
<protein>
    <recommendedName>
        <fullName evidence="9">3-phosphoshikimate 1-carboxyvinyltransferase</fullName>
        <ecNumber evidence="9">2.5.1.19</ecNumber>
    </recommendedName>
    <alternativeName>
        <fullName evidence="9">5-enolpyruvylshikimate-3-phosphate synthase</fullName>
        <shortName evidence="9">EPSP synthase</shortName>
        <shortName evidence="9">EPSPS</shortName>
    </alternativeName>
</protein>
<keyword evidence="5 9" id="KW-0028">Amino-acid biosynthesis</keyword>
<evidence type="ECO:0000256" key="5">
    <source>
        <dbReference type="ARBA" id="ARBA00022605"/>
    </source>
</evidence>
<dbReference type="GO" id="GO:0003866">
    <property type="term" value="F:3-phosphoshikimate 1-carboxyvinyltransferase activity"/>
    <property type="evidence" value="ECO:0007669"/>
    <property type="project" value="UniProtKB-UniRule"/>
</dbReference>
<feature type="binding site" evidence="9">
    <location>
        <position position="8"/>
    </location>
    <ligand>
        <name>3-phosphoshikimate</name>
        <dbReference type="ChEBI" id="CHEBI:145989"/>
    </ligand>
</feature>
<gene>
    <name evidence="9 11" type="primary">aroA</name>
    <name evidence="11" type="ORF">OE105_06555</name>
</gene>
<organism evidence="11 12">
    <name type="scientific">Fervidibacillus halotolerans</name>
    <dbReference type="NCBI Taxonomy" id="2980027"/>
    <lineage>
        <taxon>Bacteria</taxon>
        <taxon>Bacillati</taxon>
        <taxon>Bacillota</taxon>
        <taxon>Bacilli</taxon>
        <taxon>Bacillales</taxon>
        <taxon>Bacillaceae</taxon>
        <taxon>Fervidibacillus</taxon>
    </lineage>
</organism>
<dbReference type="KEGG" id="fhl:OE105_06555"/>
<comment type="caution">
    <text evidence="9">Lacks conserved residue(s) required for the propagation of feature annotation.</text>
</comment>
<evidence type="ECO:0000256" key="6">
    <source>
        <dbReference type="ARBA" id="ARBA00022679"/>
    </source>
</evidence>
<evidence type="ECO:0000313" key="12">
    <source>
        <dbReference type="Proteomes" id="UP001164726"/>
    </source>
</evidence>
<evidence type="ECO:0000256" key="9">
    <source>
        <dbReference type="HAMAP-Rule" id="MF_00210"/>
    </source>
</evidence>
<comment type="pathway">
    <text evidence="2 9">Metabolic intermediate biosynthesis; chorismate biosynthesis; chorismate from D-erythrose 4-phosphate and phosphoenolpyruvate: step 6/7.</text>
</comment>
<evidence type="ECO:0000256" key="3">
    <source>
        <dbReference type="ARBA" id="ARBA00009948"/>
    </source>
</evidence>
<reference evidence="11" key="1">
    <citation type="submission" date="2022-09" db="EMBL/GenBank/DDBJ databases">
        <title>Complete Genomes of Fervidibacillus albus and Fervidibacillus halotolerans isolated from tidal flat sediments.</title>
        <authorList>
            <person name="Kwon K.K."/>
            <person name="Yang S.-H."/>
            <person name="Park M.J."/>
            <person name="Oh H.-M."/>
        </authorList>
    </citation>
    <scope>NUCLEOTIDE SEQUENCE</scope>
    <source>
        <strain evidence="11">MEBiC13594</strain>
    </source>
</reference>
<comment type="similarity">
    <text evidence="3 9">Belongs to the EPSP synthase family.</text>
</comment>
<dbReference type="PIRSF" id="PIRSF000505">
    <property type="entry name" value="EPSPS"/>
    <property type="match status" value="1"/>
</dbReference>
<feature type="binding site" evidence="9">
    <location>
        <position position="7"/>
    </location>
    <ligand>
        <name>3-phosphoshikimate</name>
        <dbReference type="ChEBI" id="CHEBI:145989"/>
    </ligand>
</feature>
<feature type="binding site" evidence="9">
    <location>
        <position position="372"/>
    </location>
    <ligand>
        <name>phosphoenolpyruvate</name>
        <dbReference type="ChEBI" id="CHEBI:58702"/>
    </ligand>
</feature>
<dbReference type="AlphaFoldDB" id="A0A9E8M3V9"/>
<dbReference type="Gene3D" id="3.65.10.10">
    <property type="entry name" value="Enolpyruvate transferase domain"/>
    <property type="match status" value="2"/>
</dbReference>
<feature type="active site" description="Proton acceptor" evidence="9">
    <location>
        <position position="299"/>
    </location>
</feature>
<accession>A0A9E8M3V9</accession>
<keyword evidence="6 9" id="KW-0808">Transferase</keyword>
<feature type="domain" description="Enolpyruvate transferase" evidence="10">
    <location>
        <begin position="2"/>
        <end position="406"/>
    </location>
</feature>
<feature type="binding site" evidence="9">
    <location>
        <position position="107"/>
    </location>
    <ligand>
        <name>phosphoenolpyruvate</name>
        <dbReference type="ChEBI" id="CHEBI:58702"/>
    </ligand>
</feature>
<dbReference type="SUPFAM" id="SSF55205">
    <property type="entry name" value="EPT/RTPC-like"/>
    <property type="match status" value="1"/>
</dbReference>
<dbReference type="NCBIfam" id="TIGR01356">
    <property type="entry name" value="aroA"/>
    <property type="match status" value="1"/>
</dbReference>
<dbReference type="GO" id="GO:0009423">
    <property type="term" value="P:chorismate biosynthetic process"/>
    <property type="evidence" value="ECO:0007669"/>
    <property type="project" value="UniProtKB-UniRule"/>
</dbReference>
<feature type="binding site" evidence="9">
    <location>
        <position position="299"/>
    </location>
    <ligand>
        <name>3-phosphoshikimate</name>
        <dbReference type="ChEBI" id="CHEBI:145989"/>
    </ligand>
</feature>
<feature type="binding site" evidence="9">
    <location>
        <position position="154"/>
    </location>
    <ligand>
        <name>phosphoenolpyruvate</name>
        <dbReference type="ChEBI" id="CHEBI:58702"/>
    </ligand>
</feature>
<evidence type="ECO:0000313" key="11">
    <source>
        <dbReference type="EMBL" id="WAA13914.1"/>
    </source>
</evidence>
<dbReference type="PANTHER" id="PTHR21090:SF5">
    <property type="entry name" value="PENTAFUNCTIONAL AROM POLYPEPTIDE"/>
    <property type="match status" value="1"/>
</dbReference>
<dbReference type="GO" id="GO:0005737">
    <property type="term" value="C:cytoplasm"/>
    <property type="evidence" value="ECO:0007669"/>
    <property type="project" value="UniProtKB-SubCell"/>
</dbReference>
<dbReference type="Proteomes" id="UP001164726">
    <property type="component" value="Chromosome"/>
</dbReference>
<dbReference type="HAMAP" id="MF_00210">
    <property type="entry name" value="EPSP_synth"/>
    <property type="match status" value="1"/>
</dbReference>
<feature type="binding site" evidence="9">
    <location>
        <position position="7"/>
    </location>
    <ligand>
        <name>phosphoenolpyruvate</name>
        <dbReference type="ChEBI" id="CHEBI:58702"/>
    </ligand>
</feature>
<dbReference type="InterPro" id="IPR023193">
    <property type="entry name" value="EPSP_synthase_CS"/>
</dbReference>
<dbReference type="EMBL" id="CP106877">
    <property type="protein sequence ID" value="WAA13914.1"/>
    <property type="molecule type" value="Genomic_DNA"/>
</dbReference>
<dbReference type="InterPro" id="IPR036968">
    <property type="entry name" value="Enolpyruvate_Tfrase_sf"/>
</dbReference>
<comment type="subcellular location">
    <subcellularLocation>
        <location evidence="9">Cytoplasm</location>
    </subcellularLocation>
</comment>
<feature type="binding site" evidence="9">
    <location>
        <position position="152"/>
    </location>
    <ligand>
        <name>3-phosphoshikimate</name>
        <dbReference type="ChEBI" id="CHEBI:145989"/>
    </ligand>
</feature>
<feature type="binding site" evidence="9">
    <location>
        <position position="154"/>
    </location>
    <ligand>
        <name>3-phosphoshikimate</name>
        <dbReference type="ChEBI" id="CHEBI:145989"/>
    </ligand>
</feature>
<evidence type="ECO:0000259" key="10">
    <source>
        <dbReference type="Pfam" id="PF00275"/>
    </source>
</evidence>
<evidence type="ECO:0000256" key="2">
    <source>
        <dbReference type="ARBA" id="ARBA00004811"/>
    </source>
</evidence>
<dbReference type="PROSITE" id="PS00104">
    <property type="entry name" value="EPSP_SYNTHASE_1"/>
    <property type="match status" value="1"/>
</dbReference>
<feature type="binding site" evidence="9">
    <location>
        <position position="326"/>
    </location>
    <ligand>
        <name>3-phosphoshikimate</name>
        <dbReference type="ChEBI" id="CHEBI:145989"/>
    </ligand>
</feature>
<dbReference type="InterPro" id="IPR013792">
    <property type="entry name" value="RNA3'P_cycl/enolpyr_Trfase_a/b"/>
</dbReference>
<dbReference type="FunFam" id="3.65.10.10:FF:000005">
    <property type="entry name" value="3-phosphoshikimate 1-carboxyvinyltransferase"/>
    <property type="match status" value="1"/>
</dbReference>
<sequence length="411" mass="44934">MTVPGDKSISHRAVMFGALGEGLTEVTNFLNGDDCLRTVDAFRKLGVPIRAEADRLFIEGKGLAHFKEPTDILYVGNSGTTARLMLGILAGSSFYTVLSGDRSLNRRPMERVVKPLQKMGAEIIGRERGKYLPISIRGRRLKGIRYHLPVASAQLKSALIFAALHAEGDTMIVENAPSRNHTEIMLEQFGGQIEQHGKTLKIKGNQRLNGTNIHVPGDFSSASFFIALGAMVKKADLVIENIGLNPTRTGLLDVLKRMNGNFDIIEKYEKGEPRGSLRVRSSSLVATTIGGDLIPRLIDEIPIIALLATQAEGTTVIQDAKELRVKESNRISTVVGELKKLGAKIEATEDGMIIKGKTKLSGGYVDSHGDHRIGIMLAIASLLTDEQVVIENYECTNISYPNFFEQIKKIS</sequence>
<dbReference type="InterPro" id="IPR001986">
    <property type="entry name" value="Enolpyruvate_Tfrase_dom"/>
</dbReference>
<dbReference type="PANTHER" id="PTHR21090">
    <property type="entry name" value="AROM/DEHYDROQUINATE SYNTHASE"/>
    <property type="match status" value="1"/>
</dbReference>
<evidence type="ECO:0000256" key="7">
    <source>
        <dbReference type="ARBA" id="ARBA00023141"/>
    </source>
</evidence>
<proteinExistence type="inferred from homology"/>
<dbReference type="GO" id="GO:0008652">
    <property type="term" value="P:amino acid biosynthetic process"/>
    <property type="evidence" value="ECO:0007669"/>
    <property type="project" value="UniProtKB-KW"/>
</dbReference>
<evidence type="ECO:0000256" key="1">
    <source>
        <dbReference type="ARBA" id="ARBA00002174"/>
    </source>
</evidence>
<dbReference type="Pfam" id="PF00275">
    <property type="entry name" value="EPSP_synthase"/>
    <property type="match status" value="1"/>
</dbReference>
<dbReference type="GO" id="GO:0009073">
    <property type="term" value="P:aromatic amino acid family biosynthetic process"/>
    <property type="evidence" value="ECO:0007669"/>
    <property type="project" value="UniProtKB-KW"/>
</dbReference>
<evidence type="ECO:0000256" key="8">
    <source>
        <dbReference type="ARBA" id="ARBA00044633"/>
    </source>
</evidence>
<dbReference type="InterPro" id="IPR006264">
    <property type="entry name" value="EPSP_synthase"/>
</dbReference>
<comment type="subunit">
    <text evidence="9">Monomer.</text>
</comment>
<comment type="catalytic activity">
    <reaction evidence="8">
        <text>3-phosphoshikimate + phosphoenolpyruvate = 5-O-(1-carboxyvinyl)-3-phosphoshikimate + phosphate</text>
        <dbReference type="Rhea" id="RHEA:21256"/>
        <dbReference type="ChEBI" id="CHEBI:43474"/>
        <dbReference type="ChEBI" id="CHEBI:57701"/>
        <dbReference type="ChEBI" id="CHEBI:58702"/>
        <dbReference type="ChEBI" id="CHEBI:145989"/>
        <dbReference type="EC" id="2.5.1.19"/>
    </reaction>
    <physiologicalReaction direction="left-to-right" evidence="8">
        <dbReference type="Rhea" id="RHEA:21257"/>
    </physiologicalReaction>
</comment>
<keyword evidence="12" id="KW-1185">Reference proteome</keyword>
<dbReference type="FunFam" id="3.65.10.10:FF:000006">
    <property type="entry name" value="3-phosphoshikimate 1-carboxyvinyltransferase"/>
    <property type="match status" value="1"/>
</dbReference>
<dbReference type="CDD" id="cd01556">
    <property type="entry name" value="EPSP_synthase"/>
    <property type="match status" value="1"/>
</dbReference>
<feature type="binding site" evidence="9">
    <location>
        <position position="79"/>
    </location>
    <ligand>
        <name>phosphoenolpyruvate</name>
        <dbReference type="ChEBI" id="CHEBI:58702"/>
    </ligand>
</feature>
<dbReference type="EC" id="2.5.1.19" evidence="9"/>
<name>A0A9E8M3V9_9BACI</name>
<comment type="function">
    <text evidence="1 9">Catalyzes the transfer of the enolpyruvyl moiety of phosphoenolpyruvate (PEP) to the 5-hydroxyl of shikimate-3-phosphate (S3P) to produce enolpyruvyl shikimate-3-phosphate and inorganic phosphate.</text>
</comment>